<dbReference type="EMBL" id="CAJGYM010000026">
    <property type="protein sequence ID" value="CAD6192229.1"/>
    <property type="molecule type" value="Genomic_DNA"/>
</dbReference>
<evidence type="ECO:0000256" key="1">
    <source>
        <dbReference type="SAM" id="SignalP"/>
    </source>
</evidence>
<comment type="caution">
    <text evidence="2">The sequence shown here is derived from an EMBL/GenBank/DDBJ whole genome shotgun (WGS) entry which is preliminary data.</text>
</comment>
<feature type="chain" id="PRO_5035725785" description="Domain of unknown function DB domain-containing protein" evidence="1">
    <location>
        <begin position="16"/>
        <end position="262"/>
    </location>
</feature>
<proteinExistence type="predicted"/>
<protein>
    <recommendedName>
        <fullName evidence="4">Domain of unknown function DB domain-containing protein</fullName>
    </recommendedName>
</protein>
<evidence type="ECO:0000313" key="2">
    <source>
        <dbReference type="EMBL" id="CAD6192229.1"/>
    </source>
</evidence>
<reference evidence="2" key="1">
    <citation type="submission" date="2020-10" db="EMBL/GenBank/DDBJ databases">
        <authorList>
            <person name="Kikuchi T."/>
        </authorList>
    </citation>
    <scope>NUCLEOTIDE SEQUENCE</scope>
    <source>
        <strain evidence="2">NKZ352</strain>
    </source>
</reference>
<sequence>MRWVILLLLVNFSDERIQRGMTYKRRLPSAFTLARLQKKYDEDYETESGERQLGKNDVSGSRKRDDVVSDVKCLQRCNNRLNIGMDMVNAHMAFGSIDVPSVVDRRDLELFCLLDYQHSQCIDECGYSVQFNLREYVCRNRFPEMLKHLPCYARSSGSLIRHCRPRCGGYKPLMHTAEGYAKRCRQLLCDHTCVSFILKRICPEEQGEAAANYLLDFTRLQVDYWMREYSKDPTNTKSYPTSCARLQCDDFRLANCRRQRRG</sequence>
<evidence type="ECO:0008006" key="4">
    <source>
        <dbReference type="Google" id="ProtNLM"/>
    </source>
</evidence>
<evidence type="ECO:0000313" key="3">
    <source>
        <dbReference type="Proteomes" id="UP000835052"/>
    </source>
</evidence>
<dbReference type="OrthoDB" id="5868576at2759"/>
<name>A0A8S1H890_9PELO</name>
<dbReference type="Proteomes" id="UP000835052">
    <property type="component" value="Unassembled WGS sequence"/>
</dbReference>
<organism evidence="2 3">
    <name type="scientific">Caenorhabditis auriculariae</name>
    <dbReference type="NCBI Taxonomy" id="2777116"/>
    <lineage>
        <taxon>Eukaryota</taxon>
        <taxon>Metazoa</taxon>
        <taxon>Ecdysozoa</taxon>
        <taxon>Nematoda</taxon>
        <taxon>Chromadorea</taxon>
        <taxon>Rhabditida</taxon>
        <taxon>Rhabditina</taxon>
        <taxon>Rhabditomorpha</taxon>
        <taxon>Rhabditoidea</taxon>
        <taxon>Rhabditidae</taxon>
        <taxon>Peloderinae</taxon>
        <taxon>Caenorhabditis</taxon>
    </lineage>
</organism>
<feature type="signal peptide" evidence="1">
    <location>
        <begin position="1"/>
        <end position="15"/>
    </location>
</feature>
<dbReference type="AlphaFoldDB" id="A0A8S1H890"/>
<keyword evidence="1" id="KW-0732">Signal</keyword>
<accession>A0A8S1H890</accession>
<gene>
    <name evidence="2" type="ORF">CAUJ_LOCUS8148</name>
</gene>
<keyword evidence="3" id="KW-1185">Reference proteome</keyword>